<evidence type="ECO:0000313" key="2">
    <source>
        <dbReference type="EMBL" id="GLY90927.1"/>
    </source>
</evidence>
<dbReference type="InterPro" id="IPR009061">
    <property type="entry name" value="DNA-bd_dom_put_sf"/>
</dbReference>
<dbReference type="InterPro" id="IPR000551">
    <property type="entry name" value="MerR-type_HTH_dom"/>
</dbReference>
<dbReference type="Gene3D" id="1.10.10.60">
    <property type="entry name" value="Homeodomain-like"/>
    <property type="match status" value="1"/>
</dbReference>
<dbReference type="GO" id="GO:0003677">
    <property type="term" value="F:DNA binding"/>
    <property type="evidence" value="ECO:0007669"/>
    <property type="project" value="InterPro"/>
</dbReference>
<accession>A0A9W6SEU1</accession>
<dbReference type="GO" id="GO:0006355">
    <property type="term" value="P:regulation of DNA-templated transcription"/>
    <property type="evidence" value="ECO:0007669"/>
    <property type="project" value="InterPro"/>
</dbReference>
<proteinExistence type="predicted"/>
<keyword evidence="3" id="KW-1185">Reference proteome</keyword>
<evidence type="ECO:0000259" key="1">
    <source>
        <dbReference type="PROSITE" id="PS50937"/>
    </source>
</evidence>
<name>A0A9W6SEU1_9ACTN</name>
<evidence type="ECO:0000313" key="3">
    <source>
        <dbReference type="Proteomes" id="UP001165074"/>
    </source>
</evidence>
<sequence length="134" mass="15162">MVPDPEILHALLDWLPLMSSPGPGSDFDDLLKPREAAALLGVRTTTLAHWARDGLIKAAVHTPGGHRRYRRGEVLALRTANTTQRQQYEEDAARLYDQGWSIRRVAEEFDVSYGQMRRTLLKQTALRGRAGRTR</sequence>
<dbReference type="Proteomes" id="UP001165074">
    <property type="component" value="Unassembled WGS sequence"/>
</dbReference>
<gene>
    <name evidence="2" type="ORF">Airi02_088560</name>
</gene>
<dbReference type="AlphaFoldDB" id="A0A9W6SEU1"/>
<dbReference type="CDD" id="cd04762">
    <property type="entry name" value="HTH_MerR-trunc"/>
    <property type="match status" value="1"/>
</dbReference>
<dbReference type="Gene3D" id="1.10.1660.10">
    <property type="match status" value="1"/>
</dbReference>
<organism evidence="2 3">
    <name type="scientific">Actinoallomurus iriomotensis</name>
    <dbReference type="NCBI Taxonomy" id="478107"/>
    <lineage>
        <taxon>Bacteria</taxon>
        <taxon>Bacillati</taxon>
        <taxon>Actinomycetota</taxon>
        <taxon>Actinomycetes</taxon>
        <taxon>Streptosporangiales</taxon>
        <taxon>Thermomonosporaceae</taxon>
        <taxon>Actinoallomurus</taxon>
    </lineage>
</organism>
<dbReference type="EMBL" id="BSTK01000018">
    <property type="protein sequence ID" value="GLY90927.1"/>
    <property type="molecule type" value="Genomic_DNA"/>
</dbReference>
<protein>
    <recommendedName>
        <fullName evidence="1">HTH merR-type domain-containing protein</fullName>
    </recommendedName>
</protein>
<dbReference type="InterPro" id="IPR045745">
    <property type="entry name" value="HTH_58_Actinobacteria-type"/>
</dbReference>
<dbReference type="Pfam" id="PF00376">
    <property type="entry name" value="MerR"/>
    <property type="match status" value="1"/>
</dbReference>
<reference evidence="2" key="1">
    <citation type="submission" date="2023-03" db="EMBL/GenBank/DDBJ databases">
        <title>Actinoallomurus iriomotensis NBRC 103684.</title>
        <authorList>
            <person name="Ichikawa N."/>
            <person name="Sato H."/>
            <person name="Tonouchi N."/>
        </authorList>
    </citation>
    <scope>NUCLEOTIDE SEQUENCE</scope>
    <source>
        <strain evidence="2">NBRC 103684</strain>
    </source>
</reference>
<dbReference type="PROSITE" id="PS50937">
    <property type="entry name" value="HTH_MERR_2"/>
    <property type="match status" value="1"/>
</dbReference>
<comment type="caution">
    <text evidence="2">The sequence shown here is derived from an EMBL/GenBank/DDBJ whole genome shotgun (WGS) entry which is preliminary data.</text>
</comment>
<feature type="domain" description="HTH merR-type" evidence="1">
    <location>
        <begin position="30"/>
        <end position="98"/>
    </location>
</feature>
<dbReference type="Pfam" id="PF19575">
    <property type="entry name" value="HTH_58"/>
    <property type="match status" value="1"/>
</dbReference>
<dbReference type="SUPFAM" id="SSF46955">
    <property type="entry name" value="Putative DNA-binding domain"/>
    <property type="match status" value="1"/>
</dbReference>